<evidence type="ECO:0000313" key="2">
    <source>
        <dbReference type="Proteomes" id="UP000058857"/>
    </source>
</evidence>
<dbReference type="PATRIC" id="fig|280505.15.peg.1892"/>
<sequence>MPDAFHSPRIVISENRIDSALKSKSDLRILFTFISNVIFARLFQNFNHTFDFSKLPLNMDRFESG</sequence>
<dbReference type="EMBL" id="CP012029">
    <property type="protein sequence ID" value="ALO26205.1"/>
    <property type="molecule type" value="Genomic_DNA"/>
</dbReference>
<proteinExistence type="predicted"/>
<dbReference type="Proteomes" id="UP000058857">
    <property type="component" value="Chromosome 1"/>
</dbReference>
<gene>
    <name evidence="1" type="ORF">LBBP_01930</name>
</gene>
<evidence type="ECO:0000313" key="1">
    <source>
        <dbReference type="EMBL" id="ALO26205.1"/>
    </source>
</evidence>
<protein>
    <submittedName>
        <fullName evidence="1">Uncharacterized protein</fullName>
    </submittedName>
</protein>
<reference evidence="1 2" key="1">
    <citation type="journal article" date="2015" name="PLoS Negl. Trop. Dis.">
        <title>Distribution of Plasmids in Distinct Leptospira Pathogenic Species.</title>
        <authorList>
            <person name="Wang Y."/>
            <person name="Zhuang X."/>
            <person name="Zhong Y."/>
            <person name="Zhang C."/>
            <person name="Zhang Y."/>
            <person name="Zeng L."/>
            <person name="Zhu Y."/>
            <person name="He P."/>
            <person name="Dong K."/>
            <person name="Pal U."/>
            <person name="Guo X."/>
            <person name="Qin J."/>
        </authorList>
    </citation>
    <scope>NUCLEOTIDE SEQUENCE [LARGE SCALE GENOMIC DNA]</scope>
    <source>
        <strain evidence="1 2">56604</strain>
    </source>
</reference>
<accession>A0A0S2IRV8</accession>
<organism evidence="1">
    <name type="scientific">Leptospira borgpetersenii serovar Ballum</name>
    <dbReference type="NCBI Taxonomy" id="280505"/>
    <lineage>
        <taxon>Bacteria</taxon>
        <taxon>Pseudomonadati</taxon>
        <taxon>Spirochaetota</taxon>
        <taxon>Spirochaetia</taxon>
        <taxon>Leptospirales</taxon>
        <taxon>Leptospiraceae</taxon>
        <taxon>Leptospira</taxon>
    </lineage>
</organism>
<dbReference type="AlphaFoldDB" id="A0A0S2IRV8"/>
<name>A0A0S2IRV8_LEPBO</name>